<dbReference type="GO" id="GO:0016757">
    <property type="term" value="F:glycosyltransferase activity"/>
    <property type="evidence" value="ECO:0007669"/>
    <property type="project" value="InterPro"/>
</dbReference>
<dbReference type="PANTHER" id="PTHR12526">
    <property type="entry name" value="GLYCOSYLTRANSFERASE"/>
    <property type="match status" value="1"/>
</dbReference>
<dbReference type="GO" id="GO:1901135">
    <property type="term" value="P:carbohydrate derivative metabolic process"/>
    <property type="evidence" value="ECO:0007669"/>
    <property type="project" value="UniProtKB-ARBA"/>
</dbReference>
<gene>
    <name evidence="3" type="ORF">CWE11_05115</name>
</gene>
<accession>A0A432WNN8</accession>
<name>A0A432WNN8_9GAMM</name>
<proteinExistence type="predicted"/>
<comment type="caution">
    <text evidence="3">The sequence shown here is derived from an EMBL/GenBank/DDBJ whole genome shotgun (WGS) entry which is preliminary data.</text>
</comment>
<sequence length="346" mass="38418">MKIVHIILTSSFAGSERYAVDLANLQAEAGHDVHLILHRRGCQNPVSPIAPRVSSDVTIHRVHGIPPIAKWMTRRIIKQLQPDVAHAHLSHACKALHPLKGVCPRVATLHIHYKPHQHKVLDGLIAIAPWQLAQMPETIKEKSTQIDNWITPRIHDSQARARIRASIGVQDDEILIGTLGRVEEGKDQINLVRSFQRAGIPGTKLAIVGNGSMLPKLKKIAGRDVAFPGYVSNSREWLSAFDLFVSTAKSEPFGLVFLEAMQMGLPIIATRSQGALYINDRQQKSGSATFIQPLLPIGDSLALQSALIQQVKRFRREGKQTLDYGMEKYSPTTSIAKIEAFYRTLM</sequence>
<dbReference type="AlphaFoldDB" id="A0A432WNN8"/>
<dbReference type="SUPFAM" id="SSF53756">
    <property type="entry name" value="UDP-Glycosyltransferase/glycogen phosphorylase"/>
    <property type="match status" value="1"/>
</dbReference>
<organism evidence="3 4">
    <name type="scientific">Aliidiomarina sanyensis</name>
    <dbReference type="NCBI Taxonomy" id="1249555"/>
    <lineage>
        <taxon>Bacteria</taxon>
        <taxon>Pseudomonadati</taxon>
        <taxon>Pseudomonadota</taxon>
        <taxon>Gammaproteobacteria</taxon>
        <taxon>Alteromonadales</taxon>
        <taxon>Idiomarinaceae</taxon>
        <taxon>Aliidiomarina</taxon>
    </lineage>
</organism>
<dbReference type="Gene3D" id="3.40.50.2000">
    <property type="entry name" value="Glycogen Phosphorylase B"/>
    <property type="match status" value="2"/>
</dbReference>
<feature type="domain" description="Glycosyl transferase family 1" evidence="1">
    <location>
        <begin position="161"/>
        <end position="280"/>
    </location>
</feature>
<evidence type="ECO:0000313" key="3">
    <source>
        <dbReference type="EMBL" id="RUO35394.1"/>
    </source>
</evidence>
<dbReference type="PANTHER" id="PTHR12526:SF630">
    <property type="entry name" value="GLYCOSYLTRANSFERASE"/>
    <property type="match status" value="1"/>
</dbReference>
<dbReference type="RefSeq" id="WP_126776511.1">
    <property type="nucleotide sequence ID" value="NZ_PIPM01000003.1"/>
</dbReference>
<dbReference type="EMBL" id="PIPM01000003">
    <property type="protein sequence ID" value="RUO35394.1"/>
    <property type="molecule type" value="Genomic_DNA"/>
</dbReference>
<dbReference type="Proteomes" id="UP000288405">
    <property type="component" value="Unassembled WGS sequence"/>
</dbReference>
<dbReference type="Pfam" id="PF13439">
    <property type="entry name" value="Glyco_transf_4"/>
    <property type="match status" value="1"/>
</dbReference>
<dbReference type="InterPro" id="IPR001296">
    <property type="entry name" value="Glyco_trans_1"/>
</dbReference>
<feature type="domain" description="Glycosyltransferase subfamily 4-like N-terminal" evidence="2">
    <location>
        <begin position="14"/>
        <end position="123"/>
    </location>
</feature>
<evidence type="ECO:0008006" key="5">
    <source>
        <dbReference type="Google" id="ProtNLM"/>
    </source>
</evidence>
<evidence type="ECO:0000259" key="2">
    <source>
        <dbReference type="Pfam" id="PF13439"/>
    </source>
</evidence>
<evidence type="ECO:0000259" key="1">
    <source>
        <dbReference type="Pfam" id="PF00534"/>
    </source>
</evidence>
<dbReference type="InterPro" id="IPR028098">
    <property type="entry name" value="Glyco_trans_4-like_N"/>
</dbReference>
<dbReference type="OrthoDB" id="9768937at2"/>
<keyword evidence="4" id="KW-1185">Reference proteome</keyword>
<protein>
    <recommendedName>
        <fullName evidence="5">Glycosyltransferase</fullName>
    </recommendedName>
</protein>
<evidence type="ECO:0000313" key="4">
    <source>
        <dbReference type="Proteomes" id="UP000288405"/>
    </source>
</evidence>
<reference evidence="3 4" key="1">
    <citation type="journal article" date="2011" name="Front. Microbiol.">
        <title>Genomic signatures of strain selection and enhancement in Bacillus atrophaeus var. globigii, a historical biowarfare simulant.</title>
        <authorList>
            <person name="Gibbons H.S."/>
            <person name="Broomall S.M."/>
            <person name="McNew L.A."/>
            <person name="Daligault H."/>
            <person name="Chapman C."/>
            <person name="Bruce D."/>
            <person name="Karavis M."/>
            <person name="Krepps M."/>
            <person name="McGregor P.A."/>
            <person name="Hong C."/>
            <person name="Park K.H."/>
            <person name="Akmal A."/>
            <person name="Feldman A."/>
            <person name="Lin J.S."/>
            <person name="Chang W.E."/>
            <person name="Higgs B.W."/>
            <person name="Demirev P."/>
            <person name="Lindquist J."/>
            <person name="Liem A."/>
            <person name="Fochler E."/>
            <person name="Read T.D."/>
            <person name="Tapia R."/>
            <person name="Johnson S."/>
            <person name="Bishop-Lilly K.A."/>
            <person name="Detter C."/>
            <person name="Han C."/>
            <person name="Sozhamannan S."/>
            <person name="Rosenzweig C.N."/>
            <person name="Skowronski E.W."/>
        </authorList>
    </citation>
    <scope>NUCLEOTIDE SEQUENCE [LARGE SCALE GENOMIC DNA]</scope>
    <source>
        <strain evidence="3 4">GYP-17</strain>
    </source>
</reference>
<dbReference type="Pfam" id="PF00534">
    <property type="entry name" value="Glycos_transf_1"/>
    <property type="match status" value="1"/>
</dbReference>